<organism evidence="6 7">
    <name type="scientific">Thermobacillus xylanilyticus</name>
    <dbReference type="NCBI Taxonomy" id="76633"/>
    <lineage>
        <taxon>Bacteria</taxon>
        <taxon>Bacillati</taxon>
        <taxon>Bacillota</taxon>
        <taxon>Bacilli</taxon>
        <taxon>Bacillales</taxon>
        <taxon>Paenibacillaceae</taxon>
        <taxon>Thermobacillus</taxon>
    </lineage>
</organism>
<protein>
    <submittedName>
        <fullName evidence="6">von Willebrand factor type A</fullName>
    </submittedName>
</protein>
<sequence>MPGKRRMRPVCTAGVHRLLLAAVLLLFVILSGCSGSERNNAADGSASGGPRSASDAASSGGHPRADSADRASEGEAGGRTSRIAGNPQAAPGQLTAGEWRDVEQWEDWLNLLRSGEGTDNRYYWDYYRFDRLVVRAEAGGQPIADADVIVKDADGRLVWRTKTDMDGCAYAYARMFERDYPGVNEDQVSMTDRAQGRYEDRPSRAQPGYDVEVRAGGESKMFSHVPIPRDKPLVVTFEQRPEPSNAVDLMFVVDTTGSMQDEIDFLREELKDVINRARKGAGQLDIEVSVNFYRDRHDDYVIKPYPFTADIDEAVRRIAREKAEGGGDYPEAVEQALTNAVSGHEWRRSARTRLLFLVGDAPPRDEPQIIDELHEATLEAAELGIRIVPVASSGVDVNTEYLMRFLAAATGGTYVFLTDHSGIGNDHLEAAVGEFEVRPLNDLLVEIIRRFAGLPAENG</sequence>
<feature type="domain" description="VWFA" evidence="5">
    <location>
        <begin position="248"/>
        <end position="435"/>
    </location>
</feature>
<keyword evidence="3" id="KW-0732">Signal</keyword>
<dbReference type="PANTHER" id="PTHR47763">
    <property type="entry name" value="ALPHA-PROTEIN KINASE VWKA"/>
    <property type="match status" value="1"/>
</dbReference>
<dbReference type="InterPro" id="IPR056861">
    <property type="entry name" value="HMCN1-like_VWA"/>
</dbReference>
<dbReference type="Proteomes" id="UP000681526">
    <property type="component" value="Unassembled WGS sequence"/>
</dbReference>
<dbReference type="InterPro" id="IPR052969">
    <property type="entry name" value="Thr-specific_kinase-like"/>
</dbReference>
<evidence type="ECO:0000256" key="3">
    <source>
        <dbReference type="ARBA" id="ARBA00022729"/>
    </source>
</evidence>
<dbReference type="PROSITE" id="PS50234">
    <property type="entry name" value="VWFA"/>
    <property type="match status" value="1"/>
</dbReference>
<dbReference type="SUPFAM" id="SSF53300">
    <property type="entry name" value="vWA-like"/>
    <property type="match status" value="1"/>
</dbReference>
<comment type="subcellular location">
    <subcellularLocation>
        <location evidence="1">Secreted</location>
    </subcellularLocation>
</comment>
<reference evidence="6 7" key="1">
    <citation type="submission" date="2021-04" db="EMBL/GenBank/DDBJ databases">
        <authorList>
            <person name="Rakotoarivonina H."/>
        </authorList>
    </citation>
    <scope>NUCLEOTIDE SEQUENCE [LARGE SCALE GENOMIC DNA]</scope>
    <source>
        <strain evidence="6 7">XE</strain>
    </source>
</reference>
<dbReference type="PANTHER" id="PTHR47763:SF1">
    <property type="entry name" value="DUF659 DOMAIN-CONTAINING PROTEIN"/>
    <property type="match status" value="1"/>
</dbReference>
<dbReference type="PROSITE" id="PS51257">
    <property type="entry name" value="PROKAR_LIPOPROTEIN"/>
    <property type="match status" value="1"/>
</dbReference>
<dbReference type="InterPro" id="IPR002035">
    <property type="entry name" value="VWF_A"/>
</dbReference>
<evidence type="ECO:0000313" key="7">
    <source>
        <dbReference type="Proteomes" id="UP000681526"/>
    </source>
</evidence>
<dbReference type="Pfam" id="PF25106">
    <property type="entry name" value="VWA_4"/>
    <property type="match status" value="1"/>
</dbReference>
<dbReference type="CDD" id="cd00198">
    <property type="entry name" value="vWFA"/>
    <property type="match status" value="1"/>
</dbReference>
<gene>
    <name evidence="6" type="primary">txxe 3555</name>
    <name evidence="6" type="ORF">TXXE_19740</name>
</gene>
<dbReference type="SMART" id="SM00327">
    <property type="entry name" value="VWA"/>
    <property type="match status" value="1"/>
</dbReference>
<keyword evidence="2" id="KW-0964">Secreted</keyword>
<evidence type="ECO:0000256" key="2">
    <source>
        <dbReference type="ARBA" id="ARBA00022525"/>
    </source>
</evidence>
<dbReference type="EMBL" id="CAJRAY010000106">
    <property type="protein sequence ID" value="CAG5093493.1"/>
    <property type="molecule type" value="Genomic_DNA"/>
</dbReference>
<feature type="compositionally biased region" description="Basic and acidic residues" evidence="4">
    <location>
        <begin position="63"/>
        <end position="73"/>
    </location>
</feature>
<accession>A0ABN7S631</accession>
<evidence type="ECO:0000313" key="6">
    <source>
        <dbReference type="EMBL" id="CAG5093493.1"/>
    </source>
</evidence>
<dbReference type="Gene3D" id="3.40.50.410">
    <property type="entry name" value="von Willebrand factor, type A domain"/>
    <property type="match status" value="1"/>
</dbReference>
<evidence type="ECO:0000256" key="1">
    <source>
        <dbReference type="ARBA" id="ARBA00004613"/>
    </source>
</evidence>
<comment type="caution">
    <text evidence="6">The sequence shown here is derived from an EMBL/GenBank/DDBJ whole genome shotgun (WGS) entry which is preliminary data.</text>
</comment>
<name>A0ABN7S631_THEXY</name>
<proteinExistence type="predicted"/>
<dbReference type="RefSeq" id="WP_213487030.1">
    <property type="nucleotide sequence ID" value="NZ_CAJRAY010000106.1"/>
</dbReference>
<evidence type="ECO:0000259" key="5">
    <source>
        <dbReference type="PROSITE" id="PS50234"/>
    </source>
</evidence>
<feature type="region of interest" description="Disordered" evidence="4">
    <location>
        <begin position="39"/>
        <end position="96"/>
    </location>
</feature>
<dbReference type="InterPro" id="IPR036465">
    <property type="entry name" value="vWFA_dom_sf"/>
</dbReference>
<keyword evidence="7" id="KW-1185">Reference proteome</keyword>
<evidence type="ECO:0000256" key="4">
    <source>
        <dbReference type="SAM" id="MobiDB-lite"/>
    </source>
</evidence>